<dbReference type="EMBL" id="JALXSQ010000019">
    <property type="protein sequence ID" value="MCT2042904.1"/>
    <property type="molecule type" value="Genomic_DNA"/>
</dbReference>
<evidence type="ECO:0000256" key="6">
    <source>
        <dbReference type="RuleBase" id="RU003943"/>
    </source>
</evidence>
<evidence type="ECO:0000256" key="5">
    <source>
        <dbReference type="ARBA" id="ARBA00023136"/>
    </source>
</evidence>
<accession>A0ABT2HX61</accession>
<feature type="transmembrane region" description="Helical" evidence="7">
    <location>
        <begin position="95"/>
        <end position="112"/>
    </location>
</feature>
<name>A0ABT2HX61_9MICO</name>
<feature type="transmembrane region" description="Helical" evidence="7">
    <location>
        <begin position="250"/>
        <end position="270"/>
    </location>
</feature>
<dbReference type="RefSeq" id="WP_206394124.1">
    <property type="nucleotide sequence ID" value="NZ_JAFDPW010000001.1"/>
</dbReference>
<feature type="transmembrane region" description="Helical" evidence="7">
    <location>
        <begin position="124"/>
        <end position="152"/>
    </location>
</feature>
<dbReference type="Proteomes" id="UP001525379">
    <property type="component" value="Unassembled WGS sequence"/>
</dbReference>
<dbReference type="Gene3D" id="1.10.3470.10">
    <property type="entry name" value="ABC transporter involved in vitamin B12 uptake, BtuC"/>
    <property type="match status" value="1"/>
</dbReference>
<reference evidence="8 9" key="1">
    <citation type="submission" date="2022-04" db="EMBL/GenBank/DDBJ databases">
        <title>Human microbiome associated bacterial genomes.</title>
        <authorList>
            <person name="Sandstrom S."/>
            <person name="Salamzade R."/>
            <person name="Kalan L.R."/>
        </authorList>
    </citation>
    <scope>NUCLEOTIDE SEQUENCE [LARGE SCALE GENOMIC DNA]</scope>
    <source>
        <strain evidence="9">p3-SID1799</strain>
    </source>
</reference>
<feature type="transmembrane region" description="Helical" evidence="7">
    <location>
        <begin position="56"/>
        <end position="83"/>
    </location>
</feature>
<dbReference type="PANTHER" id="PTHR30477">
    <property type="entry name" value="ABC-TRANSPORTER METAL-BINDING PROTEIN"/>
    <property type="match status" value="1"/>
</dbReference>
<feature type="transmembrane region" description="Helical" evidence="7">
    <location>
        <begin position="173"/>
        <end position="193"/>
    </location>
</feature>
<evidence type="ECO:0000256" key="3">
    <source>
        <dbReference type="ARBA" id="ARBA00022692"/>
    </source>
</evidence>
<dbReference type="SUPFAM" id="SSF81345">
    <property type="entry name" value="ABC transporter involved in vitamin B12 uptake, BtuC"/>
    <property type="match status" value="1"/>
</dbReference>
<feature type="transmembrane region" description="Helical" evidence="7">
    <location>
        <begin position="224"/>
        <end position="244"/>
    </location>
</feature>
<keyword evidence="4 7" id="KW-1133">Transmembrane helix</keyword>
<keyword evidence="3 6" id="KW-0812">Transmembrane</keyword>
<dbReference type="PANTHER" id="PTHR30477:SF13">
    <property type="entry name" value="IRON TRANSPORT SYSTEM MEMBRANE PROTEIN HI_0360-RELATED"/>
    <property type="match status" value="1"/>
</dbReference>
<comment type="subcellular location">
    <subcellularLocation>
        <location evidence="6">Cell membrane</location>
        <topology evidence="6">Multi-pass membrane protein</topology>
    </subcellularLocation>
    <subcellularLocation>
        <location evidence="1">Membrane</location>
        <topology evidence="1">Multi-pass membrane protein</topology>
    </subcellularLocation>
</comment>
<comment type="caution">
    <text evidence="8">The sequence shown here is derived from an EMBL/GenBank/DDBJ whole genome shotgun (WGS) entry which is preliminary data.</text>
</comment>
<evidence type="ECO:0000256" key="2">
    <source>
        <dbReference type="ARBA" id="ARBA00008034"/>
    </source>
</evidence>
<feature type="transmembrane region" description="Helical" evidence="7">
    <location>
        <begin position="20"/>
        <end position="44"/>
    </location>
</feature>
<keyword evidence="6" id="KW-0813">Transport</keyword>
<organism evidence="8 9">
    <name type="scientific">Pseudoclavibacter albus</name>
    <dbReference type="NCBI Taxonomy" id="272241"/>
    <lineage>
        <taxon>Bacteria</taxon>
        <taxon>Bacillati</taxon>
        <taxon>Actinomycetota</taxon>
        <taxon>Actinomycetes</taxon>
        <taxon>Micrococcales</taxon>
        <taxon>Microbacteriaceae</taxon>
        <taxon>Pseudoclavibacter</taxon>
    </lineage>
</organism>
<evidence type="ECO:0000313" key="8">
    <source>
        <dbReference type="EMBL" id="MCT2042904.1"/>
    </source>
</evidence>
<keyword evidence="9" id="KW-1185">Reference proteome</keyword>
<evidence type="ECO:0000256" key="1">
    <source>
        <dbReference type="ARBA" id="ARBA00004141"/>
    </source>
</evidence>
<dbReference type="Pfam" id="PF00950">
    <property type="entry name" value="ABC-3"/>
    <property type="match status" value="1"/>
</dbReference>
<keyword evidence="5 7" id="KW-0472">Membrane</keyword>
<sequence>MNPLDLILTPLGYPFVARAVIAAVLIGATCGVLSCFLATARWSLMSDAVAHSVLPGVVIAAALGAMLPLGAFLAGLFTVLVIGLVRSRTRLRSDAAIGVVFTTMFAAGLVGISKIPSQLDLQHIIFGNILGVGTDELGVAAVLAPLVIAVLLAKRRDLLHWAVDPEHARVLGLRVDALQLLLLVALAATVVLATQLVGVVLVTAMTITPGAIATVLSRRFERRLVLAPVAAIAAAFLGVLASFWLDVSTAGAIVCTLGLEFALAAGLRCVNLQNMGKR</sequence>
<evidence type="ECO:0000256" key="7">
    <source>
        <dbReference type="SAM" id="Phobius"/>
    </source>
</evidence>
<comment type="similarity">
    <text evidence="2 6">Belongs to the ABC-3 integral membrane protein family.</text>
</comment>
<dbReference type="InterPro" id="IPR001626">
    <property type="entry name" value="ABC_TroCD"/>
</dbReference>
<dbReference type="InterPro" id="IPR037294">
    <property type="entry name" value="ABC_BtuC-like"/>
</dbReference>
<evidence type="ECO:0000313" key="9">
    <source>
        <dbReference type="Proteomes" id="UP001525379"/>
    </source>
</evidence>
<gene>
    <name evidence="8" type="ORF">M3D15_06120</name>
</gene>
<protein>
    <submittedName>
        <fullName evidence="8">Metal ABC transporter permease</fullName>
    </submittedName>
</protein>
<proteinExistence type="inferred from homology"/>
<evidence type="ECO:0000256" key="4">
    <source>
        <dbReference type="ARBA" id="ARBA00022989"/>
    </source>
</evidence>